<keyword evidence="1" id="KW-1133">Transmembrane helix</keyword>
<dbReference type="AlphaFoldDB" id="A0A5Q2RKK3"/>
<keyword evidence="1" id="KW-0472">Membrane</keyword>
<feature type="transmembrane region" description="Helical" evidence="1">
    <location>
        <begin position="18"/>
        <end position="42"/>
    </location>
</feature>
<evidence type="ECO:0000313" key="2">
    <source>
        <dbReference type="EMBL" id="QGG96014.1"/>
    </source>
</evidence>
<dbReference type="RefSeq" id="WP_153760120.1">
    <property type="nucleotide sequence ID" value="NZ_CP045851.1"/>
</dbReference>
<reference evidence="2 3" key="1">
    <citation type="submission" date="2019-11" db="EMBL/GenBank/DDBJ databases">
        <authorList>
            <person name="He Y."/>
        </authorList>
    </citation>
    <scope>NUCLEOTIDE SEQUENCE [LARGE SCALE GENOMIC DNA]</scope>
    <source>
        <strain evidence="2 3">SCSIO 58843</strain>
    </source>
</reference>
<feature type="transmembrane region" description="Helical" evidence="1">
    <location>
        <begin position="49"/>
        <end position="69"/>
    </location>
</feature>
<organism evidence="2 3">
    <name type="scientific">Actinomarinicola tropica</name>
    <dbReference type="NCBI Taxonomy" id="2789776"/>
    <lineage>
        <taxon>Bacteria</taxon>
        <taxon>Bacillati</taxon>
        <taxon>Actinomycetota</taxon>
        <taxon>Acidimicrobiia</taxon>
        <taxon>Acidimicrobiales</taxon>
        <taxon>Iamiaceae</taxon>
        <taxon>Actinomarinicola</taxon>
    </lineage>
</organism>
<sequence>MLVPAVLSPSAHGFWRDLIWYVVWVVAPAWLVVAFLAALVSVGAWGPRVNVVLAGVVVLAPVLVCLALGGDWILVGPMVGAAALATGFTAARRWRSSPARVPASR</sequence>
<name>A0A5Q2RKK3_9ACTN</name>
<keyword evidence="1" id="KW-0812">Transmembrane</keyword>
<evidence type="ECO:0000313" key="3">
    <source>
        <dbReference type="Proteomes" id="UP000334019"/>
    </source>
</evidence>
<protein>
    <submittedName>
        <fullName evidence="2">Uncharacterized protein</fullName>
    </submittedName>
</protein>
<gene>
    <name evidence="2" type="ORF">GH723_13410</name>
</gene>
<keyword evidence="3" id="KW-1185">Reference proteome</keyword>
<dbReference type="Proteomes" id="UP000334019">
    <property type="component" value="Chromosome"/>
</dbReference>
<proteinExistence type="predicted"/>
<dbReference type="KEGG" id="atq:GH723_13410"/>
<dbReference type="EMBL" id="CP045851">
    <property type="protein sequence ID" value="QGG96014.1"/>
    <property type="molecule type" value="Genomic_DNA"/>
</dbReference>
<evidence type="ECO:0000256" key="1">
    <source>
        <dbReference type="SAM" id="Phobius"/>
    </source>
</evidence>
<feature type="transmembrane region" description="Helical" evidence="1">
    <location>
        <begin position="75"/>
        <end position="91"/>
    </location>
</feature>
<accession>A0A5Q2RKK3</accession>